<keyword evidence="2" id="KW-1185">Reference proteome</keyword>
<keyword evidence="1" id="KW-1133">Transmembrane helix</keyword>
<keyword evidence="1" id="KW-0472">Membrane</keyword>
<evidence type="ECO:0000256" key="1">
    <source>
        <dbReference type="SAM" id="Phobius"/>
    </source>
</evidence>
<accession>A0A915LJA7</accession>
<sequence length="143" mass="16113">MNQFVTDGQECSNSGGSGRKDSEGNFWLVGSRLRYFSCGQWTKTHSANTCSLTYPHAKGTAKLRQPSKCWNFGKTGNKANFCNAPRYMDVQNVNLHTRQDVENKGNAGEFTILLGLRVIYLNNFLLALVHFLISIQLYLIQDD</sequence>
<reference evidence="3" key="1">
    <citation type="submission" date="2022-11" db="UniProtKB">
        <authorList>
            <consortium name="WormBaseParasite"/>
        </authorList>
    </citation>
    <scope>IDENTIFICATION</scope>
</reference>
<dbReference type="Proteomes" id="UP000887561">
    <property type="component" value="Unplaced"/>
</dbReference>
<name>A0A915LJA7_MELJA</name>
<dbReference type="WBParaSite" id="scaffold11821_cov157.g15906">
    <property type="protein sequence ID" value="scaffold11821_cov157.g15906"/>
    <property type="gene ID" value="scaffold11821_cov157.g15906"/>
</dbReference>
<proteinExistence type="predicted"/>
<organism evidence="2 3">
    <name type="scientific">Meloidogyne javanica</name>
    <name type="common">Root-knot nematode worm</name>
    <dbReference type="NCBI Taxonomy" id="6303"/>
    <lineage>
        <taxon>Eukaryota</taxon>
        <taxon>Metazoa</taxon>
        <taxon>Ecdysozoa</taxon>
        <taxon>Nematoda</taxon>
        <taxon>Chromadorea</taxon>
        <taxon>Rhabditida</taxon>
        <taxon>Tylenchina</taxon>
        <taxon>Tylenchomorpha</taxon>
        <taxon>Tylenchoidea</taxon>
        <taxon>Meloidogynidae</taxon>
        <taxon>Meloidogyninae</taxon>
        <taxon>Meloidogyne</taxon>
        <taxon>Meloidogyne incognita group</taxon>
    </lineage>
</organism>
<feature type="transmembrane region" description="Helical" evidence="1">
    <location>
        <begin position="119"/>
        <end position="140"/>
    </location>
</feature>
<evidence type="ECO:0000313" key="2">
    <source>
        <dbReference type="Proteomes" id="UP000887561"/>
    </source>
</evidence>
<dbReference type="AlphaFoldDB" id="A0A915LJA7"/>
<evidence type="ECO:0000313" key="3">
    <source>
        <dbReference type="WBParaSite" id="scaffold11821_cov157.g15906"/>
    </source>
</evidence>
<keyword evidence="1" id="KW-0812">Transmembrane</keyword>
<protein>
    <submittedName>
        <fullName evidence="3">Uncharacterized protein</fullName>
    </submittedName>
</protein>